<keyword evidence="9" id="KW-1133">Transmembrane helix</keyword>
<evidence type="ECO:0000256" key="6">
    <source>
        <dbReference type="PIRSR" id="PIRSR627057-1"/>
    </source>
</evidence>
<dbReference type="EMBL" id="LELK01000009">
    <property type="protein sequence ID" value="KMM36173.1"/>
    <property type="molecule type" value="Genomic_DNA"/>
</dbReference>
<evidence type="ECO:0000256" key="8">
    <source>
        <dbReference type="RuleBase" id="RU003983"/>
    </source>
</evidence>
<comment type="similarity">
    <text evidence="8">Belongs to the peptidase M48 family.</text>
</comment>
<dbReference type="Pfam" id="PF16491">
    <property type="entry name" value="Peptidase_M48_N"/>
    <property type="match status" value="1"/>
</dbReference>
<dbReference type="GO" id="GO:0071586">
    <property type="term" value="P:CAAX-box protein processing"/>
    <property type="evidence" value="ECO:0007669"/>
    <property type="project" value="InterPro"/>
</dbReference>
<evidence type="ECO:0000256" key="7">
    <source>
        <dbReference type="PIRSR" id="PIRSR627057-2"/>
    </source>
</evidence>
<name>A0A0J6CSL3_9BACL</name>
<comment type="cofactor">
    <cofactor evidence="7 8">
        <name>Zn(2+)</name>
        <dbReference type="ChEBI" id="CHEBI:29105"/>
    </cofactor>
    <text evidence="7 8">Binds 1 zinc ion per subunit.</text>
</comment>
<feature type="binding site" evidence="7">
    <location>
        <position position="278"/>
    </location>
    <ligand>
        <name>Zn(2+)</name>
        <dbReference type="ChEBI" id="CHEBI:29105"/>
        <note>catalytic</note>
    </ligand>
</feature>
<keyword evidence="1 8" id="KW-0645">Protease</keyword>
<protein>
    <submittedName>
        <fullName evidence="12">Peptidase M48</fullName>
    </submittedName>
</protein>
<dbReference type="Gene3D" id="3.30.2010.10">
    <property type="entry name" value="Metalloproteases ('zincins'), catalytic domain"/>
    <property type="match status" value="1"/>
</dbReference>
<keyword evidence="2 7" id="KW-0479">Metal-binding</keyword>
<dbReference type="Pfam" id="PF01435">
    <property type="entry name" value="Peptidase_M48"/>
    <property type="match status" value="1"/>
</dbReference>
<feature type="binding site" evidence="7">
    <location>
        <position position="358"/>
    </location>
    <ligand>
        <name>Zn(2+)</name>
        <dbReference type="ChEBI" id="CHEBI:29105"/>
        <note>catalytic</note>
    </ligand>
</feature>
<dbReference type="PATRIC" id="fig|157733.3.peg.1713"/>
<dbReference type="AlphaFoldDB" id="A0A0J6CSL3"/>
<evidence type="ECO:0000313" key="12">
    <source>
        <dbReference type="EMBL" id="KMM36173.1"/>
    </source>
</evidence>
<feature type="transmembrane region" description="Helical" evidence="9">
    <location>
        <begin position="149"/>
        <end position="169"/>
    </location>
</feature>
<feature type="transmembrane region" description="Helical" evidence="9">
    <location>
        <begin position="176"/>
        <end position="194"/>
    </location>
</feature>
<keyword evidence="13" id="KW-1185">Reference proteome</keyword>
<evidence type="ECO:0000259" key="11">
    <source>
        <dbReference type="Pfam" id="PF16491"/>
    </source>
</evidence>
<dbReference type="FunFam" id="3.30.2010.10:FF:000010">
    <property type="entry name" value="M48 family peptidase"/>
    <property type="match status" value="1"/>
</dbReference>
<feature type="transmembrane region" description="Helical" evidence="9">
    <location>
        <begin position="7"/>
        <end position="28"/>
    </location>
</feature>
<feature type="transmembrane region" description="Helical" evidence="9">
    <location>
        <begin position="288"/>
        <end position="307"/>
    </location>
</feature>
<feature type="active site" evidence="6">
    <location>
        <position position="279"/>
    </location>
</feature>
<feature type="active site" description="Proton donor" evidence="6">
    <location>
        <position position="362"/>
    </location>
</feature>
<dbReference type="InterPro" id="IPR027057">
    <property type="entry name" value="CAXX_Prtase_1"/>
</dbReference>
<dbReference type="GO" id="GO:0004222">
    <property type="term" value="F:metalloendopeptidase activity"/>
    <property type="evidence" value="ECO:0007669"/>
    <property type="project" value="InterPro"/>
</dbReference>
<organism evidence="12 13">
    <name type="scientific">Guptibacillus hwajinpoensis</name>
    <dbReference type="NCBI Taxonomy" id="208199"/>
    <lineage>
        <taxon>Bacteria</taxon>
        <taxon>Bacillati</taxon>
        <taxon>Bacillota</taxon>
        <taxon>Bacilli</taxon>
        <taxon>Bacillales</taxon>
        <taxon>Guptibacillaceae</taxon>
        <taxon>Guptibacillus</taxon>
    </lineage>
</organism>
<evidence type="ECO:0000313" key="13">
    <source>
        <dbReference type="Proteomes" id="UP000035996"/>
    </source>
</evidence>
<dbReference type="InterPro" id="IPR032456">
    <property type="entry name" value="Peptidase_M48_N"/>
</dbReference>
<comment type="caution">
    <text evidence="12">The sequence shown here is derived from an EMBL/GenBank/DDBJ whole genome shotgun (WGS) entry which is preliminary data.</text>
</comment>
<dbReference type="GO" id="GO:0046872">
    <property type="term" value="F:metal ion binding"/>
    <property type="evidence" value="ECO:0007669"/>
    <property type="project" value="UniProtKB-KW"/>
</dbReference>
<sequence>MMKKRITWIILGFSIYALFMGLYLFYWADFGVPDAYKGTAADPATFMTERELQLSEEYSRYRSFLSFLAIPFEWIIYLGVLGFGLSRIFKQFSEGISKKKIVVVPLYILLLTAFTWVFTFPLQYWARSLSVKYGINTQSFSGWMKDEMVSFWINVGLTSLVIGVLYALIKRFRKKWWLAAWGLMIPYLAFMMYIQPVVIDPLYNDFTSLSDKALEEQILDMAETADIPANRVFEVNMSEKTNAMNAYVSGIGSNLRIVLWDTTMDKLDDDEVLFIMAHEMGHYVMNHLYGNLIGALGTSLVGLYLAYRLLGGMIRKWGKSWGVSSEADLASLPALFLLFSVMSFIASPVELAISRHAEVQADEYAIEMTEDVDAAVGSFQTLTVNSLNEVNPPFLVKYLKYGHPTMMERLIMLNDYKKNTQAE</sequence>
<dbReference type="STRING" id="157733.AB986_18800"/>
<evidence type="ECO:0000256" key="4">
    <source>
        <dbReference type="ARBA" id="ARBA00022833"/>
    </source>
</evidence>
<evidence type="ECO:0000256" key="5">
    <source>
        <dbReference type="ARBA" id="ARBA00023049"/>
    </source>
</evidence>
<keyword evidence="5 8" id="KW-0482">Metalloprotease</keyword>
<dbReference type="InterPro" id="IPR001915">
    <property type="entry name" value="Peptidase_M48"/>
</dbReference>
<accession>A0A0J6CSL3</accession>
<feature type="transmembrane region" description="Helical" evidence="9">
    <location>
        <begin position="101"/>
        <end position="126"/>
    </location>
</feature>
<dbReference type="CDD" id="cd07343">
    <property type="entry name" value="M48A_Zmpste24p_like"/>
    <property type="match status" value="1"/>
</dbReference>
<dbReference type="Proteomes" id="UP000035996">
    <property type="component" value="Unassembled WGS sequence"/>
</dbReference>
<gene>
    <name evidence="12" type="ORF">AB986_18800</name>
</gene>
<keyword evidence="9" id="KW-0812">Transmembrane</keyword>
<feature type="domain" description="Peptidase M48" evidence="10">
    <location>
        <begin position="210"/>
        <end position="414"/>
    </location>
</feature>
<keyword evidence="3 8" id="KW-0378">Hydrolase</keyword>
<feature type="transmembrane region" description="Helical" evidence="9">
    <location>
        <begin position="64"/>
        <end position="89"/>
    </location>
</feature>
<proteinExistence type="inferred from homology"/>
<feature type="binding site" evidence="7">
    <location>
        <position position="282"/>
    </location>
    <ligand>
        <name>Zn(2+)</name>
        <dbReference type="ChEBI" id="CHEBI:29105"/>
        <note>catalytic</note>
    </ligand>
</feature>
<feature type="domain" description="CAAX prenyl protease 1 N-terminal" evidence="11">
    <location>
        <begin position="44"/>
        <end position="204"/>
    </location>
</feature>
<dbReference type="PANTHER" id="PTHR10120">
    <property type="entry name" value="CAAX PRENYL PROTEASE 1"/>
    <property type="match status" value="1"/>
</dbReference>
<evidence type="ECO:0000256" key="3">
    <source>
        <dbReference type="ARBA" id="ARBA00022801"/>
    </source>
</evidence>
<evidence type="ECO:0000256" key="1">
    <source>
        <dbReference type="ARBA" id="ARBA00022670"/>
    </source>
</evidence>
<dbReference type="RefSeq" id="WP_048313149.1">
    <property type="nucleotide sequence ID" value="NZ_CP119526.1"/>
</dbReference>
<evidence type="ECO:0000256" key="2">
    <source>
        <dbReference type="ARBA" id="ARBA00022723"/>
    </source>
</evidence>
<reference evidence="12" key="1">
    <citation type="submission" date="2015-06" db="EMBL/GenBank/DDBJ databases">
        <authorList>
            <person name="Liu B."/>
            <person name="Wang J."/>
            <person name="Zhu Y."/>
            <person name="Liu G."/>
            <person name="Chen Q."/>
            <person name="Zheng C."/>
            <person name="Che J."/>
            <person name="Ge C."/>
            <person name="Shi H."/>
            <person name="Pan Z."/>
            <person name="Liu X."/>
        </authorList>
    </citation>
    <scope>NUCLEOTIDE SEQUENCE [LARGE SCALE GENOMIC DNA]</scope>
    <source>
        <strain evidence="12">DSM 16346</strain>
    </source>
</reference>
<keyword evidence="9" id="KW-0472">Membrane</keyword>
<evidence type="ECO:0000256" key="9">
    <source>
        <dbReference type="SAM" id="Phobius"/>
    </source>
</evidence>
<dbReference type="OrthoDB" id="9781930at2"/>
<evidence type="ECO:0000259" key="10">
    <source>
        <dbReference type="Pfam" id="PF01435"/>
    </source>
</evidence>
<keyword evidence="4 7" id="KW-0862">Zinc</keyword>